<dbReference type="EMBL" id="KZ805511">
    <property type="protein sequence ID" value="PVH95032.1"/>
    <property type="molecule type" value="Genomic_DNA"/>
</dbReference>
<sequence length="88" mass="10515">LLPPTTTTLRRRILTTTTTPKRTLKSRTFPLLNLLHHQLTPHTQGTFYRTFSYPILKTFLGALFTYQLTYYAWMKLEYFEEKQDKQGE</sequence>
<evidence type="ECO:0000313" key="1">
    <source>
        <dbReference type="EMBL" id="PVH95032.1"/>
    </source>
</evidence>
<gene>
    <name evidence="1" type="ORF">DM02DRAFT_499343</name>
</gene>
<feature type="non-terminal residue" evidence="1">
    <location>
        <position position="1"/>
    </location>
</feature>
<keyword evidence="2" id="KW-1185">Reference proteome</keyword>
<name>A0A2V1DAC6_9PLEO</name>
<feature type="non-terminal residue" evidence="1">
    <location>
        <position position="88"/>
    </location>
</feature>
<dbReference type="OrthoDB" id="2120024at2759"/>
<protein>
    <submittedName>
        <fullName evidence="1">Uncharacterized protein</fullName>
    </submittedName>
</protein>
<dbReference type="AlphaFoldDB" id="A0A2V1DAC6"/>
<reference evidence="1 2" key="1">
    <citation type="journal article" date="2018" name="Sci. Rep.">
        <title>Comparative genomics provides insights into the lifestyle and reveals functional heterogeneity of dark septate endophytic fungi.</title>
        <authorList>
            <person name="Knapp D.G."/>
            <person name="Nemeth J.B."/>
            <person name="Barry K."/>
            <person name="Hainaut M."/>
            <person name="Henrissat B."/>
            <person name="Johnson J."/>
            <person name="Kuo A."/>
            <person name="Lim J.H.P."/>
            <person name="Lipzen A."/>
            <person name="Nolan M."/>
            <person name="Ohm R.A."/>
            <person name="Tamas L."/>
            <person name="Grigoriev I.V."/>
            <person name="Spatafora J.W."/>
            <person name="Nagy L.G."/>
            <person name="Kovacs G.M."/>
        </authorList>
    </citation>
    <scope>NUCLEOTIDE SEQUENCE [LARGE SCALE GENOMIC DNA]</scope>
    <source>
        <strain evidence="1 2">DSE2036</strain>
    </source>
</reference>
<accession>A0A2V1DAC6</accession>
<organism evidence="1 2">
    <name type="scientific">Periconia macrospinosa</name>
    <dbReference type="NCBI Taxonomy" id="97972"/>
    <lineage>
        <taxon>Eukaryota</taxon>
        <taxon>Fungi</taxon>
        <taxon>Dikarya</taxon>
        <taxon>Ascomycota</taxon>
        <taxon>Pezizomycotina</taxon>
        <taxon>Dothideomycetes</taxon>
        <taxon>Pleosporomycetidae</taxon>
        <taxon>Pleosporales</taxon>
        <taxon>Massarineae</taxon>
        <taxon>Periconiaceae</taxon>
        <taxon>Periconia</taxon>
    </lineage>
</organism>
<evidence type="ECO:0000313" key="2">
    <source>
        <dbReference type="Proteomes" id="UP000244855"/>
    </source>
</evidence>
<dbReference type="Proteomes" id="UP000244855">
    <property type="component" value="Unassembled WGS sequence"/>
</dbReference>
<proteinExistence type="predicted"/>